<comment type="caution">
    <text evidence="2">The sequence shown here is derived from an EMBL/GenBank/DDBJ whole genome shotgun (WGS) entry which is preliminary data.</text>
</comment>
<dbReference type="EMBL" id="JFBX01000672">
    <property type="protein sequence ID" value="KXH31439.1"/>
    <property type="molecule type" value="Genomic_DNA"/>
</dbReference>
<sequence>MILSGLLPRRSPVLLSDPTPTPTPQPTPVHRYQHQAPSTKNQAPAPTPTATYRLRQASQSHPAKSKFRNITTSSNGYPQTLRSQAFTRPPSSRLLVFTPPPLFMDPDTQLNLRTLHPEIHLSTVLNLMRCVQLASRLPPPPTHAHTTLKDLDILSCITDHGHTPGKAP</sequence>
<dbReference type="Proteomes" id="UP000070328">
    <property type="component" value="Unassembled WGS sequence"/>
</dbReference>
<proteinExistence type="predicted"/>
<gene>
    <name evidence="2" type="ORF">CSIM01_04058</name>
</gene>
<organism evidence="2 3">
    <name type="scientific">Colletotrichum simmondsii</name>
    <dbReference type="NCBI Taxonomy" id="703756"/>
    <lineage>
        <taxon>Eukaryota</taxon>
        <taxon>Fungi</taxon>
        <taxon>Dikarya</taxon>
        <taxon>Ascomycota</taxon>
        <taxon>Pezizomycotina</taxon>
        <taxon>Sordariomycetes</taxon>
        <taxon>Hypocreomycetidae</taxon>
        <taxon>Glomerellales</taxon>
        <taxon>Glomerellaceae</taxon>
        <taxon>Colletotrichum</taxon>
        <taxon>Colletotrichum acutatum species complex</taxon>
    </lineage>
</organism>
<accession>A0A135S6C6</accession>
<feature type="region of interest" description="Disordered" evidence="1">
    <location>
        <begin position="1"/>
        <end position="78"/>
    </location>
</feature>
<reference evidence="2 3" key="1">
    <citation type="submission" date="2014-02" db="EMBL/GenBank/DDBJ databases">
        <title>The genome sequence of Colletotrichum simmondsii CBS122122.</title>
        <authorList>
            <person name="Baroncelli R."/>
            <person name="Thon M.R."/>
        </authorList>
    </citation>
    <scope>NUCLEOTIDE SEQUENCE [LARGE SCALE GENOMIC DNA]</scope>
    <source>
        <strain evidence="2 3">CBS122122</strain>
    </source>
</reference>
<dbReference type="AlphaFoldDB" id="A0A135S6C6"/>
<evidence type="ECO:0000313" key="2">
    <source>
        <dbReference type="EMBL" id="KXH31439.1"/>
    </source>
</evidence>
<evidence type="ECO:0000313" key="3">
    <source>
        <dbReference type="Proteomes" id="UP000070328"/>
    </source>
</evidence>
<protein>
    <submittedName>
        <fullName evidence="2">Uncharacterized protein</fullName>
    </submittedName>
</protein>
<keyword evidence="3" id="KW-1185">Reference proteome</keyword>
<feature type="compositionally biased region" description="Polar residues" evidence="1">
    <location>
        <begin position="35"/>
        <end position="78"/>
    </location>
</feature>
<name>A0A135S6C6_9PEZI</name>
<evidence type="ECO:0000256" key="1">
    <source>
        <dbReference type="SAM" id="MobiDB-lite"/>
    </source>
</evidence>